<dbReference type="GeneID" id="24437554"/>
<dbReference type="EMBL" id="GG662603">
    <property type="protein sequence ID" value="EWS73037.1"/>
    <property type="molecule type" value="Genomic_DNA"/>
</dbReference>
<dbReference type="AlphaFoldDB" id="W7X6M3"/>
<dbReference type="Proteomes" id="UP000009168">
    <property type="component" value="Unassembled WGS sequence"/>
</dbReference>
<evidence type="ECO:0000313" key="2">
    <source>
        <dbReference type="Proteomes" id="UP000009168"/>
    </source>
</evidence>
<dbReference type="KEGG" id="tet:TTHERM_000151188"/>
<dbReference type="InParanoid" id="W7X6M3"/>
<protein>
    <submittedName>
        <fullName evidence="1">Uncharacterized protein</fullName>
    </submittedName>
</protein>
<gene>
    <name evidence="1" type="ORF">TTHERM_000151188</name>
</gene>
<proteinExistence type="predicted"/>
<evidence type="ECO:0000313" key="1">
    <source>
        <dbReference type="EMBL" id="EWS73037.1"/>
    </source>
</evidence>
<dbReference type="RefSeq" id="XP_012654434.1">
    <property type="nucleotide sequence ID" value="XM_012798980.1"/>
</dbReference>
<organism evidence="1 2">
    <name type="scientific">Tetrahymena thermophila (strain SB210)</name>
    <dbReference type="NCBI Taxonomy" id="312017"/>
    <lineage>
        <taxon>Eukaryota</taxon>
        <taxon>Sar</taxon>
        <taxon>Alveolata</taxon>
        <taxon>Ciliophora</taxon>
        <taxon>Intramacronucleata</taxon>
        <taxon>Oligohymenophorea</taxon>
        <taxon>Hymenostomatida</taxon>
        <taxon>Tetrahymenina</taxon>
        <taxon>Tetrahymenidae</taxon>
        <taxon>Tetrahymena</taxon>
    </lineage>
</organism>
<keyword evidence="2" id="KW-1185">Reference proteome</keyword>
<sequence>MQSVSVLRKKILLIKIQMKIKKMKIIKNFQLKEAKNHSSKKALQKKYQQKMIHKKAILIKVMLKKKLKYKMLHKIIQILVKRQIKQKYFKIKEIIHNKNLLLIFKMGIFLQTNVKTKKLFIRIRKKILLISTHLRRLTKIVNLLQVLIMKMNLKILQILHHYLQYLYALNKKLSKSYIRPSLKEKQSLNKKNRKVMINLNKSHLKDKVKDVTHLKSRQVDNHIQTLDSQIKILIILQFPTQTFNQTSR</sequence>
<accession>W7X6M3</accession>
<reference evidence="2" key="1">
    <citation type="journal article" date="2006" name="PLoS Biol.">
        <title>Macronuclear genome sequence of the ciliate Tetrahymena thermophila, a model eukaryote.</title>
        <authorList>
            <person name="Eisen J.A."/>
            <person name="Coyne R.S."/>
            <person name="Wu M."/>
            <person name="Wu D."/>
            <person name="Thiagarajan M."/>
            <person name="Wortman J.R."/>
            <person name="Badger J.H."/>
            <person name="Ren Q."/>
            <person name="Amedeo P."/>
            <person name="Jones K.M."/>
            <person name="Tallon L.J."/>
            <person name="Delcher A.L."/>
            <person name="Salzberg S.L."/>
            <person name="Silva J.C."/>
            <person name="Haas B.J."/>
            <person name="Majoros W.H."/>
            <person name="Farzad M."/>
            <person name="Carlton J.M."/>
            <person name="Smith R.K. Jr."/>
            <person name="Garg J."/>
            <person name="Pearlman R.E."/>
            <person name="Karrer K.M."/>
            <person name="Sun L."/>
            <person name="Manning G."/>
            <person name="Elde N.C."/>
            <person name="Turkewitz A.P."/>
            <person name="Asai D.J."/>
            <person name="Wilkes D.E."/>
            <person name="Wang Y."/>
            <person name="Cai H."/>
            <person name="Collins K."/>
            <person name="Stewart B.A."/>
            <person name="Lee S.R."/>
            <person name="Wilamowska K."/>
            <person name="Weinberg Z."/>
            <person name="Ruzzo W.L."/>
            <person name="Wloga D."/>
            <person name="Gaertig J."/>
            <person name="Frankel J."/>
            <person name="Tsao C.-C."/>
            <person name="Gorovsky M.A."/>
            <person name="Keeling P.J."/>
            <person name="Waller R.F."/>
            <person name="Patron N.J."/>
            <person name="Cherry J.M."/>
            <person name="Stover N.A."/>
            <person name="Krieger C.J."/>
            <person name="del Toro C."/>
            <person name="Ryder H.F."/>
            <person name="Williamson S.C."/>
            <person name="Barbeau R.A."/>
            <person name="Hamilton E.P."/>
            <person name="Orias E."/>
        </authorList>
    </citation>
    <scope>NUCLEOTIDE SEQUENCE [LARGE SCALE GENOMIC DNA]</scope>
    <source>
        <strain evidence="2">SB210</strain>
    </source>
</reference>
<name>W7X6M3_TETTS</name>